<feature type="transmembrane region" description="Helical" evidence="1">
    <location>
        <begin position="384"/>
        <end position="405"/>
    </location>
</feature>
<dbReference type="PIRSF" id="PIRSF036762">
    <property type="entry name" value="GAA1"/>
    <property type="match status" value="1"/>
</dbReference>
<reference evidence="2" key="2">
    <citation type="submission" date="2025-05" db="UniProtKB">
        <authorList>
            <consortium name="EnsemblMetazoa"/>
        </authorList>
    </citation>
    <scope>IDENTIFICATION</scope>
    <source>
        <strain evidence="2">Foshan</strain>
    </source>
</reference>
<feature type="transmembrane region" description="Helical" evidence="1">
    <location>
        <begin position="549"/>
        <end position="575"/>
    </location>
</feature>
<organism evidence="2 3">
    <name type="scientific">Aedes albopictus</name>
    <name type="common">Asian tiger mosquito</name>
    <name type="synonym">Stegomyia albopicta</name>
    <dbReference type="NCBI Taxonomy" id="7160"/>
    <lineage>
        <taxon>Eukaryota</taxon>
        <taxon>Metazoa</taxon>
        <taxon>Ecdysozoa</taxon>
        <taxon>Arthropoda</taxon>
        <taxon>Hexapoda</taxon>
        <taxon>Insecta</taxon>
        <taxon>Pterygota</taxon>
        <taxon>Neoptera</taxon>
        <taxon>Endopterygota</taxon>
        <taxon>Diptera</taxon>
        <taxon>Nematocera</taxon>
        <taxon>Culicoidea</taxon>
        <taxon>Culicidae</taxon>
        <taxon>Culicinae</taxon>
        <taxon>Aedini</taxon>
        <taxon>Aedes</taxon>
        <taxon>Stegomyia</taxon>
    </lineage>
</organism>
<sequence length="660" mass="72666">MGLLSNPSLSQKAKYCKLLIRRNASICFGLYLLGVICFGLLPEPNFNSGTYFSENALLPGLVYSEIKAETVALAKTYAAELDREREAHPSGMPTAWLLAKMRKIGLETHGHNFTLNYPLGGGKVFKGKNVYGILRAPRIASTEAFVISVPYRPPESVLTDVSSGVPLMLAFADFARKQKYWAKDIIFLITEQEQLGMQAWLEAYHGSGDNRVLNAGSLGGRAGAIQAAINLEVQSLDVNHIDLKVEGLNGQLPNLDLHNLAQKLSQKNGIPAAYRLSATNQRKPSSYSERLQSLLAMVLSQSSGVPNGNHGLFHRYGIEALTMECVKRNGHQRNTNVGVGALLKIVEGISRSLNNLLERFHQSYFFYLLVTHDRFVSIGDYMPSLALMAGALLVNSFIHYLALYYSDDSDPDQTPSDDDDEDQPETPNHSYTPVGIVLLLAHAIGALTTVLPFNPALNDYLHQSNLSTQFSLFSIMACISVLILILPGFITLDALNASILRIVVLLELGTALLTVGMLNFSLGWLLSVVIVPVVLLLQPMKGAFVKGLSRLLCIVIHPLVVVYLVLFCVTCSLFPELTIKDQLKKAITGTMDGITYSVVDSMIYGNWLFDLVALVFVPSWTMLWCLMFVAKQPSVEADVATRKVHFEAEVAQKEPLEMKE</sequence>
<dbReference type="GeneID" id="109399607"/>
<dbReference type="InterPro" id="IPR007246">
    <property type="entry name" value="Gaa1"/>
</dbReference>
<feature type="transmembrane region" description="Helical" evidence="1">
    <location>
        <begin position="512"/>
        <end position="537"/>
    </location>
</feature>
<evidence type="ECO:0000313" key="3">
    <source>
        <dbReference type="Proteomes" id="UP000069940"/>
    </source>
</evidence>
<dbReference type="Gene3D" id="3.40.630.10">
    <property type="entry name" value="Zn peptidases"/>
    <property type="match status" value="1"/>
</dbReference>
<protein>
    <submittedName>
        <fullName evidence="2">Uncharacterized protein</fullName>
    </submittedName>
</protein>
<dbReference type="PANTHER" id="PTHR13304">
    <property type="entry name" value="GLYCOSYLPHOSPHATIDYLINOSITOL ANCHOR ATTACHMENT 1 PROTEIN"/>
    <property type="match status" value="1"/>
</dbReference>
<dbReference type="Proteomes" id="UP000069940">
    <property type="component" value="Unassembled WGS sequence"/>
</dbReference>
<name>A0ABM1YL83_AEDAL</name>
<dbReference type="EnsemblMetazoa" id="AALFPA23_010189.R14175">
    <property type="protein sequence ID" value="AALFPA23_010189.P14175"/>
    <property type="gene ID" value="AALFPA23_010189"/>
</dbReference>
<feature type="transmembrane region" description="Helical" evidence="1">
    <location>
        <begin position="20"/>
        <end position="41"/>
    </location>
</feature>
<feature type="transmembrane region" description="Helical" evidence="1">
    <location>
        <begin position="431"/>
        <end position="451"/>
    </location>
</feature>
<accession>A0ABM1YL83</accession>
<dbReference type="Pfam" id="PF04114">
    <property type="entry name" value="Gaa1"/>
    <property type="match status" value="1"/>
</dbReference>
<dbReference type="RefSeq" id="XP_062716077.1">
    <property type="nucleotide sequence ID" value="XM_062860093.1"/>
</dbReference>
<keyword evidence="1" id="KW-1133">Transmembrane helix</keyword>
<feature type="transmembrane region" description="Helical" evidence="1">
    <location>
        <begin position="472"/>
        <end position="492"/>
    </location>
</feature>
<keyword evidence="1" id="KW-0812">Transmembrane</keyword>
<proteinExistence type="predicted"/>
<evidence type="ECO:0000256" key="1">
    <source>
        <dbReference type="SAM" id="Phobius"/>
    </source>
</evidence>
<feature type="transmembrane region" description="Helical" evidence="1">
    <location>
        <begin position="607"/>
        <end position="629"/>
    </location>
</feature>
<keyword evidence="1" id="KW-0472">Membrane</keyword>
<reference evidence="3" key="1">
    <citation type="journal article" date="2015" name="Proc. Natl. Acad. Sci. U.S.A.">
        <title>Genome sequence of the Asian Tiger mosquito, Aedes albopictus, reveals insights into its biology, genetics, and evolution.</title>
        <authorList>
            <person name="Chen X.G."/>
            <person name="Jiang X."/>
            <person name="Gu J."/>
            <person name="Xu M."/>
            <person name="Wu Y."/>
            <person name="Deng Y."/>
            <person name="Zhang C."/>
            <person name="Bonizzoni M."/>
            <person name="Dermauw W."/>
            <person name="Vontas J."/>
            <person name="Armbruster P."/>
            <person name="Huang X."/>
            <person name="Yang Y."/>
            <person name="Zhang H."/>
            <person name="He W."/>
            <person name="Peng H."/>
            <person name="Liu Y."/>
            <person name="Wu K."/>
            <person name="Chen J."/>
            <person name="Lirakis M."/>
            <person name="Topalis P."/>
            <person name="Van Leeuwen T."/>
            <person name="Hall A.B."/>
            <person name="Jiang X."/>
            <person name="Thorpe C."/>
            <person name="Mueller R.L."/>
            <person name="Sun C."/>
            <person name="Waterhouse R.M."/>
            <person name="Yan G."/>
            <person name="Tu Z.J."/>
            <person name="Fang X."/>
            <person name="James A.A."/>
        </authorList>
    </citation>
    <scope>NUCLEOTIDE SEQUENCE [LARGE SCALE GENOMIC DNA]</scope>
    <source>
        <strain evidence="3">Foshan</strain>
    </source>
</reference>
<dbReference type="PANTHER" id="PTHR13304:SF0">
    <property type="entry name" value="GLYCOSYLPHOSPHATIDYLINOSITOL ANCHOR ATTACHMENT 1 PROTEIN"/>
    <property type="match status" value="1"/>
</dbReference>
<keyword evidence="3" id="KW-1185">Reference proteome</keyword>
<evidence type="ECO:0000313" key="2">
    <source>
        <dbReference type="EnsemblMetazoa" id="AALFPA23_010189.P14175"/>
    </source>
</evidence>